<evidence type="ECO:0000313" key="2">
    <source>
        <dbReference type="EMBL" id="KUK23299.1"/>
    </source>
</evidence>
<name>A0A101ERK0_9THEM</name>
<dbReference type="Pfam" id="PF02887">
    <property type="entry name" value="PK_C"/>
    <property type="match status" value="1"/>
</dbReference>
<sequence>MVLFEKPGKENTRKTLEIAIQKASELSSKKLLIASATGYSARMALEMIPEDMKLVVVTHHAGFEEPDTQEFDEELRKLLKEKGHDVLTATHALSAGERSLRRKFGGIYPLEIIANTLRMFSEGVKVGVEITLMAADAGLVKTSELVVACGGTESGLDSAIVVKPANSPNLFDLKITEILCKPLIS</sequence>
<accession>A0A101ERK0</accession>
<dbReference type="InterPro" id="IPR015795">
    <property type="entry name" value="Pyrv_Knase_C"/>
</dbReference>
<dbReference type="AlphaFoldDB" id="A0A101ERK0"/>
<dbReference type="PATRIC" id="fig|93930.3.peg.1454"/>
<dbReference type="InterPro" id="IPR015074">
    <property type="entry name" value="DUF1867"/>
</dbReference>
<comment type="caution">
    <text evidence="2">The sequence shown here is derived from an EMBL/GenBank/DDBJ whole genome shotgun (WGS) entry which is preliminary data.</text>
</comment>
<feature type="domain" description="Pyruvate kinase C-terminal" evidence="1">
    <location>
        <begin position="15"/>
        <end position="155"/>
    </location>
</feature>
<protein>
    <recommendedName>
        <fullName evidence="1">Pyruvate kinase C-terminal domain-containing protein</fullName>
    </recommendedName>
</protein>
<dbReference type="EMBL" id="LGFG01000034">
    <property type="protein sequence ID" value="KUK23299.1"/>
    <property type="molecule type" value="Genomic_DNA"/>
</dbReference>
<dbReference type="InterPro" id="IPR036918">
    <property type="entry name" value="Pyrv_Knase_C_sf"/>
</dbReference>
<dbReference type="SUPFAM" id="SSF52935">
    <property type="entry name" value="PK C-terminal domain-like"/>
    <property type="match status" value="1"/>
</dbReference>
<proteinExistence type="predicted"/>
<organism evidence="2 3">
    <name type="scientific">Thermotoga petrophila</name>
    <dbReference type="NCBI Taxonomy" id="93929"/>
    <lineage>
        <taxon>Bacteria</taxon>
        <taxon>Thermotogati</taxon>
        <taxon>Thermotogota</taxon>
        <taxon>Thermotogae</taxon>
        <taxon>Thermotogales</taxon>
        <taxon>Thermotogaceae</taxon>
        <taxon>Thermotoga</taxon>
    </lineage>
</organism>
<evidence type="ECO:0000313" key="3">
    <source>
        <dbReference type="Proteomes" id="UP000058636"/>
    </source>
</evidence>
<dbReference type="Gene3D" id="3.40.1380.20">
    <property type="entry name" value="Pyruvate kinase, C-terminal domain"/>
    <property type="match status" value="1"/>
</dbReference>
<reference evidence="2 3" key="1">
    <citation type="journal article" date="2015" name="MBio">
        <title>Genome-Resolved Metagenomic Analysis Reveals Roles for Candidate Phyla and Other Microbial Community Members in Biogeochemical Transformations in Oil Reservoirs.</title>
        <authorList>
            <person name="Hu P."/>
            <person name="Tom L."/>
            <person name="Singh A."/>
            <person name="Thomas B.C."/>
            <person name="Baker B.J."/>
            <person name="Piceno Y.M."/>
            <person name="Andersen G.L."/>
            <person name="Banfield J.F."/>
        </authorList>
    </citation>
    <scope>NUCLEOTIDE SEQUENCE [LARGE SCALE GENOMIC DNA]</scope>
    <source>
        <strain evidence="2">46_26</strain>
    </source>
</reference>
<dbReference type="PIRSF" id="PIRSF016138">
    <property type="entry name" value="UCP016138"/>
    <property type="match status" value="1"/>
</dbReference>
<gene>
    <name evidence="2" type="ORF">XD57_0610</name>
</gene>
<dbReference type="OMA" id="VVTYHQG"/>
<dbReference type="Proteomes" id="UP000058636">
    <property type="component" value="Unassembled WGS sequence"/>
</dbReference>
<evidence type="ECO:0000259" key="1">
    <source>
        <dbReference type="Pfam" id="PF02887"/>
    </source>
</evidence>